<evidence type="ECO:0000256" key="1">
    <source>
        <dbReference type="PROSITE-ProRule" id="PRU01360"/>
    </source>
</evidence>
<dbReference type="Pfam" id="PF07715">
    <property type="entry name" value="Plug"/>
    <property type="match status" value="1"/>
</dbReference>
<keyword evidence="4" id="KW-1185">Reference proteome</keyword>
<dbReference type="NCBIfam" id="TIGR04056">
    <property type="entry name" value="OMP_RagA_SusC"/>
    <property type="match status" value="1"/>
</dbReference>
<dbReference type="SUPFAM" id="SSF49464">
    <property type="entry name" value="Carboxypeptidase regulatory domain-like"/>
    <property type="match status" value="1"/>
</dbReference>
<dbReference type="EMBL" id="JAERTY010000011">
    <property type="protein sequence ID" value="MBL1410835.1"/>
    <property type="molecule type" value="Genomic_DNA"/>
</dbReference>
<dbReference type="Proteomes" id="UP000625283">
    <property type="component" value="Unassembled WGS sequence"/>
</dbReference>
<dbReference type="SUPFAM" id="SSF56935">
    <property type="entry name" value="Porins"/>
    <property type="match status" value="1"/>
</dbReference>
<dbReference type="InterPro" id="IPR039426">
    <property type="entry name" value="TonB-dep_rcpt-like"/>
</dbReference>
<dbReference type="InterPro" id="IPR012910">
    <property type="entry name" value="Plug_dom"/>
</dbReference>
<comment type="similarity">
    <text evidence="1">Belongs to the TonB-dependent receptor family.</text>
</comment>
<keyword evidence="1" id="KW-1134">Transmembrane beta strand</keyword>
<evidence type="ECO:0000313" key="4">
    <source>
        <dbReference type="Proteomes" id="UP000625283"/>
    </source>
</evidence>
<keyword evidence="3" id="KW-0675">Receptor</keyword>
<dbReference type="InterPro" id="IPR023997">
    <property type="entry name" value="TonB-dep_OMP_SusC/RagA_CS"/>
</dbReference>
<organism evidence="3 4">
    <name type="scientific">Sphingobacterium faecale</name>
    <dbReference type="NCBI Taxonomy" id="2803775"/>
    <lineage>
        <taxon>Bacteria</taxon>
        <taxon>Pseudomonadati</taxon>
        <taxon>Bacteroidota</taxon>
        <taxon>Sphingobacteriia</taxon>
        <taxon>Sphingobacteriales</taxon>
        <taxon>Sphingobacteriaceae</taxon>
        <taxon>Sphingobacterium</taxon>
    </lineage>
</organism>
<dbReference type="PROSITE" id="PS52016">
    <property type="entry name" value="TONB_DEPENDENT_REC_3"/>
    <property type="match status" value="1"/>
</dbReference>
<dbReference type="InterPro" id="IPR023996">
    <property type="entry name" value="TonB-dep_OMP_SusC/RagA"/>
</dbReference>
<keyword evidence="1" id="KW-0998">Cell outer membrane</keyword>
<dbReference type="InterPro" id="IPR008969">
    <property type="entry name" value="CarboxyPept-like_regulatory"/>
</dbReference>
<keyword evidence="1" id="KW-0812">Transmembrane</keyword>
<comment type="caution">
    <text evidence="3">The sequence shown here is derived from an EMBL/GenBank/DDBJ whole genome shotgun (WGS) entry which is preliminary data.</text>
</comment>
<name>A0ABS1R8I6_9SPHI</name>
<evidence type="ECO:0000313" key="3">
    <source>
        <dbReference type="EMBL" id="MBL1410835.1"/>
    </source>
</evidence>
<sequence>MYPVFVRFKQLIIMKLIILLTLTLSLHASAYVNGQKITLHVKNAELSKVLNSIQRQTGYDIFLNKSFVRNIRLDVNMQNKPLPDALEEILSAQALDFNILDKTIIIKPRAKPLVPKEVAKEQQEQITSGIVRDTLGNPLIGVSIMIKGQSAKGTTTDINGRYSLAYKTGDVVVIAMMGYKSQEIRPASTTNFEIMLLPDNSELSEVVVTAFGTSVKRQDMVGSVTSINPSELKVPSSNLTSALAGRLAGMIAYQDSGEPGADNANFFIRGVTTFGYKQDPLILIDNMEVTTTDLARLQVDDIQAFSIMKDATATAVYGARGANGVILITTKQGREGRANLSVRLENSISAPTTNVDIADPITFMQLHNEAYFTRFGTPYYTPEQVHNTITQVDKNRYPITDWQDMVLRDYTTVQRAHLSVRGGGTVARYFVSSSLNQDNGLLKNPGNSNFNSNIKLRTYNLRSNINVNLTKSTELVVRLSGSFDDYRGPIPTGAGVYSMIMNANPVLFPAYYQDEPGFEHVKHIMFGNYDLEGDYLNPYAEVVKGYKESSRSNMYAQLELNQNLQSITEGLTFRMMGNTTRNAYFDVNRAYKPYFYGQGDIDPATGKTTIRLMNELKGSEYLDYQAGGKDVFSSLYFEAGLNYNRTFHDKHGVSGMLVSILRHSLNGNAESLQASLPFRNAGISGKMTYAYDSRYYAEFNFGYNGSERFSRKNRFGFFPSAGLAWSISNEKFWDPMRPFISNLRLRGTYGLVGNDQIGAPGDRFFYLSEVNLNANDNGATFGTKYDMKRPGISVVRYANPNISWETAHKSNFAIELGLFDKVQIVAEYFNDYRKRILMPRADIPNTMGLSSNIMANVGEAISKGFDGSLTYSQHITEQWWLRSQANFTYATGKYKVYEELDWGVDYKQRVNKPIRQNYGLVAERLFISDEEVLHAPVQQLSYGGLIGAPRGGDIKYIDINQDGVIDEFDIVPIGHPTTPEITYGFGFSSGYKGFDFSAFFQGTGRRSFWIDPSATAPFVQTGGAGSRGNRQLLQVYADHHWSEENPDPYALYPRFGPTANPNNIVSSTWWMRNGSFLRLKNIEAGYTLPKHITTKVKIDMLRIYANVSNPMVWSKFKMWDIEMAGNGMGYPLQRVFNMGINVSF</sequence>
<dbReference type="Pfam" id="PF13715">
    <property type="entry name" value="CarbopepD_reg_2"/>
    <property type="match status" value="1"/>
</dbReference>
<dbReference type="InterPro" id="IPR037066">
    <property type="entry name" value="Plug_dom_sf"/>
</dbReference>
<accession>A0ABS1R8I6</accession>
<reference evidence="3 4" key="1">
    <citation type="submission" date="2021-01" db="EMBL/GenBank/DDBJ databases">
        <title>C459-1 draft genome sequence.</title>
        <authorList>
            <person name="Zhang X.-F."/>
        </authorList>
    </citation>
    <scope>NUCLEOTIDE SEQUENCE [LARGE SCALE GENOMIC DNA]</scope>
    <source>
        <strain evidence="4">C459-1</strain>
    </source>
</reference>
<dbReference type="Gene3D" id="2.60.40.1120">
    <property type="entry name" value="Carboxypeptidase-like, regulatory domain"/>
    <property type="match status" value="1"/>
</dbReference>
<protein>
    <submittedName>
        <fullName evidence="3">TonB-dependent receptor</fullName>
    </submittedName>
</protein>
<keyword evidence="1" id="KW-0472">Membrane</keyword>
<comment type="subcellular location">
    <subcellularLocation>
        <location evidence="1">Cell outer membrane</location>
        <topology evidence="1">Multi-pass membrane protein</topology>
    </subcellularLocation>
</comment>
<gene>
    <name evidence="3" type="ORF">JKG61_18910</name>
</gene>
<proteinExistence type="inferred from homology"/>
<dbReference type="NCBIfam" id="TIGR04057">
    <property type="entry name" value="SusC_RagA_signa"/>
    <property type="match status" value="1"/>
</dbReference>
<dbReference type="InterPro" id="IPR018247">
    <property type="entry name" value="EF_Hand_1_Ca_BS"/>
</dbReference>
<dbReference type="Gene3D" id="2.170.130.10">
    <property type="entry name" value="TonB-dependent receptor, plug domain"/>
    <property type="match status" value="1"/>
</dbReference>
<dbReference type="Gene3D" id="3.55.50.30">
    <property type="match status" value="1"/>
</dbReference>
<keyword evidence="1" id="KW-0813">Transport</keyword>
<evidence type="ECO:0000259" key="2">
    <source>
        <dbReference type="Pfam" id="PF07715"/>
    </source>
</evidence>
<dbReference type="PROSITE" id="PS00018">
    <property type="entry name" value="EF_HAND_1"/>
    <property type="match status" value="1"/>
</dbReference>
<feature type="domain" description="TonB-dependent receptor plug" evidence="2">
    <location>
        <begin position="217"/>
        <end position="325"/>
    </location>
</feature>